<dbReference type="PANTHER" id="PTHR43718">
    <property type="entry name" value="LON PROTEASE"/>
    <property type="match status" value="1"/>
</dbReference>
<dbReference type="SMART" id="SM00464">
    <property type="entry name" value="LON"/>
    <property type="match status" value="1"/>
</dbReference>
<dbReference type="GO" id="GO:0004252">
    <property type="term" value="F:serine-type endopeptidase activity"/>
    <property type="evidence" value="ECO:0007669"/>
    <property type="project" value="InterPro"/>
</dbReference>
<dbReference type="PANTHER" id="PTHR43718:SF2">
    <property type="entry name" value="LON PROTEASE HOMOLOG, MITOCHONDRIAL"/>
    <property type="match status" value="1"/>
</dbReference>
<protein>
    <submittedName>
        <fullName evidence="2">Lon protease-like protein, mitochondrial-like</fullName>
    </submittedName>
</protein>
<evidence type="ECO:0000313" key="3">
    <source>
        <dbReference type="Proteomes" id="UP001165289"/>
    </source>
</evidence>
<dbReference type="GO" id="GO:0003697">
    <property type="term" value="F:single-stranded DNA binding"/>
    <property type="evidence" value="ECO:0007669"/>
    <property type="project" value="TreeGrafter"/>
</dbReference>
<dbReference type="SUPFAM" id="SSF88697">
    <property type="entry name" value="PUA domain-like"/>
    <property type="match status" value="1"/>
</dbReference>
<accession>A0AAV7JXY3</accession>
<gene>
    <name evidence="2" type="ORF">LOD99_3838</name>
</gene>
<dbReference type="GO" id="GO:0005759">
    <property type="term" value="C:mitochondrial matrix"/>
    <property type="evidence" value="ECO:0007669"/>
    <property type="project" value="TreeGrafter"/>
</dbReference>
<dbReference type="Gene3D" id="2.30.130.40">
    <property type="entry name" value="LON domain-like"/>
    <property type="match status" value="1"/>
</dbReference>
<dbReference type="Gene3D" id="1.20.58.1480">
    <property type="match status" value="1"/>
</dbReference>
<name>A0AAV7JXY3_9METZ</name>
<sequence>MFRFRTLLKFHNSLVAINSNKSTNHILTRNNHLTNEQYRIYGKRLCRYMSDTSDDQSKEDIVVVESKPLVGSGESLQPIKIPDVFPEVPIIILDRNPVFPKFIRMVEISEPNLVKILRAKLRIRQPYAGAFLRKDPLPSNENTDQSPPEVCTDLESVYPVGTFVQISDVHDMGERIRMILLGHRRIKITGIIDTSQQSKSEEEVAQNVAQVAEDTKPILMVSVENLFTNTFKSDTESKALSAEIIKTIRDIMSLNQLYKESLSHLLDSGKKDINAPSSLADFAAALSSSEPPLVQQWHEAGGQSEGLKSELGFNHIFTPFGEFFIIILETIFQVSV</sequence>
<comment type="caution">
    <text evidence="2">The sequence shown here is derived from an EMBL/GenBank/DDBJ whole genome shotgun (WGS) entry which is preliminary data.</text>
</comment>
<dbReference type="GO" id="GO:0005524">
    <property type="term" value="F:ATP binding"/>
    <property type="evidence" value="ECO:0007669"/>
    <property type="project" value="InterPro"/>
</dbReference>
<keyword evidence="2" id="KW-0378">Hydrolase</keyword>
<dbReference type="GO" id="GO:0007005">
    <property type="term" value="P:mitochondrion organization"/>
    <property type="evidence" value="ECO:0007669"/>
    <property type="project" value="TreeGrafter"/>
</dbReference>
<evidence type="ECO:0000313" key="2">
    <source>
        <dbReference type="EMBL" id="KAI6653314.1"/>
    </source>
</evidence>
<proteinExistence type="predicted"/>
<dbReference type="Proteomes" id="UP001165289">
    <property type="component" value="Unassembled WGS sequence"/>
</dbReference>
<keyword evidence="2" id="KW-0645">Protease</keyword>
<feature type="domain" description="Lon N-terminal" evidence="1">
    <location>
        <begin position="88"/>
        <end position="318"/>
    </location>
</feature>
<evidence type="ECO:0000259" key="1">
    <source>
        <dbReference type="PROSITE" id="PS51787"/>
    </source>
</evidence>
<dbReference type="InterPro" id="IPR015947">
    <property type="entry name" value="PUA-like_sf"/>
</dbReference>
<keyword evidence="3" id="KW-1185">Reference proteome</keyword>
<dbReference type="GO" id="GO:0051131">
    <property type="term" value="P:chaperone-mediated protein complex assembly"/>
    <property type="evidence" value="ECO:0007669"/>
    <property type="project" value="TreeGrafter"/>
</dbReference>
<organism evidence="2 3">
    <name type="scientific">Oopsacas minuta</name>
    <dbReference type="NCBI Taxonomy" id="111878"/>
    <lineage>
        <taxon>Eukaryota</taxon>
        <taxon>Metazoa</taxon>
        <taxon>Porifera</taxon>
        <taxon>Hexactinellida</taxon>
        <taxon>Hexasterophora</taxon>
        <taxon>Lyssacinosida</taxon>
        <taxon>Leucopsacidae</taxon>
        <taxon>Oopsacas</taxon>
    </lineage>
</organism>
<dbReference type="GO" id="GO:0006515">
    <property type="term" value="P:protein quality control for misfolded or incompletely synthesized proteins"/>
    <property type="evidence" value="ECO:0007669"/>
    <property type="project" value="TreeGrafter"/>
</dbReference>
<dbReference type="InterPro" id="IPR003111">
    <property type="entry name" value="Lon_prtase_N"/>
</dbReference>
<dbReference type="EMBL" id="JAKMXF010000288">
    <property type="protein sequence ID" value="KAI6653314.1"/>
    <property type="molecule type" value="Genomic_DNA"/>
</dbReference>
<dbReference type="GO" id="GO:0004176">
    <property type="term" value="F:ATP-dependent peptidase activity"/>
    <property type="evidence" value="ECO:0007669"/>
    <property type="project" value="InterPro"/>
</dbReference>
<dbReference type="InterPro" id="IPR046336">
    <property type="entry name" value="Lon_prtase_N_sf"/>
</dbReference>
<dbReference type="Pfam" id="PF02190">
    <property type="entry name" value="LON_substr_bdg"/>
    <property type="match status" value="1"/>
</dbReference>
<dbReference type="AlphaFoldDB" id="A0AAV7JXY3"/>
<dbReference type="PROSITE" id="PS51787">
    <property type="entry name" value="LON_N"/>
    <property type="match status" value="1"/>
</dbReference>
<dbReference type="InterPro" id="IPR027065">
    <property type="entry name" value="Lon_Prtase"/>
</dbReference>
<reference evidence="2 3" key="1">
    <citation type="journal article" date="2023" name="BMC Biol.">
        <title>The compact genome of the sponge Oopsacas minuta (Hexactinellida) is lacking key metazoan core genes.</title>
        <authorList>
            <person name="Santini S."/>
            <person name="Schenkelaars Q."/>
            <person name="Jourda C."/>
            <person name="Duchesne M."/>
            <person name="Belahbib H."/>
            <person name="Rocher C."/>
            <person name="Selva M."/>
            <person name="Riesgo A."/>
            <person name="Vervoort M."/>
            <person name="Leys S.P."/>
            <person name="Kodjabachian L."/>
            <person name="Le Bivic A."/>
            <person name="Borchiellini C."/>
            <person name="Claverie J.M."/>
            <person name="Renard E."/>
        </authorList>
    </citation>
    <scope>NUCLEOTIDE SEQUENCE [LARGE SCALE GENOMIC DNA]</scope>
    <source>
        <strain evidence="2">SPO-2</strain>
    </source>
</reference>